<dbReference type="STRING" id="1908205.BKG60_07385"/>
<dbReference type="OrthoDB" id="4732941at2"/>
<dbReference type="NCBIfam" id="NF038176">
    <property type="entry name" value="Rv0340_fam"/>
    <property type="match status" value="1"/>
</dbReference>
<comment type="caution">
    <text evidence="1">The sequence shown here is derived from an EMBL/GenBank/DDBJ whole genome shotgun (WGS) entry which is preliminary data.</text>
</comment>
<reference evidence="1 2" key="1">
    <citation type="submission" date="2016-10" db="EMBL/GenBank/DDBJ databases">
        <title>Evaluation of Human, Animal and Environmental Mycobacterium chelonae Isolates by Core Genome Phylogenomic Analysis, Targeted Gene Comparison, and Anti-microbial Susceptibility Patterns: A Tale of Mistaken Identities.</title>
        <authorList>
            <person name="Fogelson S.B."/>
            <person name="Camus A.C."/>
            <person name="Lorenz W."/>
            <person name="Vasireddy R."/>
            <person name="Vasireddy S."/>
            <person name="Smith T."/>
            <person name="Brown-Elliott B.A."/>
            <person name="Wallace R.J.Jr."/>
            <person name="Hasan N.A."/>
            <person name="Reischl U."/>
            <person name="Sanchez S."/>
        </authorList>
    </citation>
    <scope>NUCLEOTIDE SEQUENCE [LARGE SCALE GENOMIC DNA]</scope>
    <source>
        <strain evidence="1 2">24999</strain>
    </source>
</reference>
<dbReference type="AlphaFoldDB" id="A0A1Q9WF53"/>
<dbReference type="RefSeq" id="WP_070946346.1">
    <property type="nucleotide sequence ID" value="NZ_MLCL01000024.1"/>
</dbReference>
<accession>A0A1S1JTH7</accession>
<accession>A0A1Q9WF53</accession>
<gene>
    <name evidence="1" type="ORF">BKG61_22595</name>
</gene>
<evidence type="ECO:0000313" key="1">
    <source>
        <dbReference type="EMBL" id="OHT93203.1"/>
    </source>
</evidence>
<organism evidence="1 2">
    <name type="scientific">Mycobacterium syngnathidarum</name>
    <dbReference type="NCBI Taxonomy" id="1908205"/>
    <lineage>
        <taxon>Bacteria</taxon>
        <taxon>Bacillati</taxon>
        <taxon>Actinomycetota</taxon>
        <taxon>Actinomycetes</taxon>
        <taxon>Mycobacteriales</taxon>
        <taxon>Mycobacteriaceae</taxon>
        <taxon>Mycobacterium</taxon>
    </lineage>
</organism>
<dbReference type="EMBL" id="MLHV01000025">
    <property type="protein sequence ID" value="OHT93203.1"/>
    <property type="molecule type" value="Genomic_DNA"/>
</dbReference>
<evidence type="ECO:0000313" key="2">
    <source>
        <dbReference type="Proteomes" id="UP000179636"/>
    </source>
</evidence>
<proteinExistence type="predicted"/>
<name>A0A1Q9WF53_9MYCO</name>
<sequence length="185" mass="18486">MANTLLDFVMALVRDPDAAARYAADPAQAIADAHLTDVTSADVNNLIPVVSESLSATGAGGGFGDLGAADAGGNVWASGAATAAFDAFGDHVPLDSPNDAWDATAGHVIDQPGSLDDLATSVSSGSAIDDGGLANHPLDDLSLQLNEPAIEDAPIVDPASAPDWAQPVVDDQHPTGGGAGFDIFD</sequence>
<dbReference type="NCBIfam" id="NF038175">
    <property type="entry name" value="IniB_NTERM"/>
    <property type="match status" value="1"/>
</dbReference>
<keyword evidence="2" id="KW-1185">Reference proteome</keyword>
<dbReference type="Proteomes" id="UP000179636">
    <property type="component" value="Unassembled WGS sequence"/>
</dbReference>
<dbReference type="InterPro" id="IPR049709">
    <property type="entry name" value="IniB-like_N"/>
</dbReference>
<protein>
    <submittedName>
        <fullName evidence="1">Uncharacterized protein</fullName>
    </submittedName>
</protein>